<comment type="caution">
    <text evidence="1">The sequence shown here is derived from an EMBL/GenBank/DDBJ whole genome shotgun (WGS) entry which is preliminary data.</text>
</comment>
<proteinExistence type="predicted"/>
<protein>
    <submittedName>
        <fullName evidence="1">Uncharacterized protein</fullName>
    </submittedName>
</protein>
<accession>A0A9P6AK10</accession>
<dbReference type="AlphaFoldDB" id="A0A9P6AK10"/>
<sequence length="163" mass="18339">MVVYPQHTTKQTQCHTPAEAGQVQDKTQDCTATHTPQPSIFHDVYKDETNMVPHTCFSGYLHCAIPDPTNAQIRPRVKHGSMQPPRPLTLDYPHLTKQIRCHTPTLAAPLSLHETPSDEWPEKAYSEIRSAQPIRPQPLSLKNYNTTTNQIRHTPTSAGTFPP</sequence>
<dbReference type="EMBL" id="MU129101">
    <property type="protein sequence ID" value="KAF9506730.1"/>
    <property type="molecule type" value="Genomic_DNA"/>
</dbReference>
<name>A0A9P6AK10_9AGAM</name>
<evidence type="ECO:0000313" key="2">
    <source>
        <dbReference type="Proteomes" id="UP000886523"/>
    </source>
</evidence>
<evidence type="ECO:0000313" key="1">
    <source>
        <dbReference type="EMBL" id="KAF9506730.1"/>
    </source>
</evidence>
<organism evidence="1 2">
    <name type="scientific">Hydnum rufescens UP504</name>
    <dbReference type="NCBI Taxonomy" id="1448309"/>
    <lineage>
        <taxon>Eukaryota</taxon>
        <taxon>Fungi</taxon>
        <taxon>Dikarya</taxon>
        <taxon>Basidiomycota</taxon>
        <taxon>Agaricomycotina</taxon>
        <taxon>Agaricomycetes</taxon>
        <taxon>Cantharellales</taxon>
        <taxon>Hydnaceae</taxon>
        <taxon>Hydnum</taxon>
    </lineage>
</organism>
<dbReference type="Proteomes" id="UP000886523">
    <property type="component" value="Unassembled WGS sequence"/>
</dbReference>
<keyword evidence="2" id="KW-1185">Reference proteome</keyword>
<reference evidence="1" key="1">
    <citation type="journal article" date="2020" name="Nat. Commun.">
        <title>Large-scale genome sequencing of mycorrhizal fungi provides insights into the early evolution of symbiotic traits.</title>
        <authorList>
            <person name="Miyauchi S."/>
            <person name="Kiss E."/>
            <person name="Kuo A."/>
            <person name="Drula E."/>
            <person name="Kohler A."/>
            <person name="Sanchez-Garcia M."/>
            <person name="Morin E."/>
            <person name="Andreopoulos B."/>
            <person name="Barry K.W."/>
            <person name="Bonito G."/>
            <person name="Buee M."/>
            <person name="Carver A."/>
            <person name="Chen C."/>
            <person name="Cichocki N."/>
            <person name="Clum A."/>
            <person name="Culley D."/>
            <person name="Crous P.W."/>
            <person name="Fauchery L."/>
            <person name="Girlanda M."/>
            <person name="Hayes R.D."/>
            <person name="Keri Z."/>
            <person name="LaButti K."/>
            <person name="Lipzen A."/>
            <person name="Lombard V."/>
            <person name="Magnuson J."/>
            <person name="Maillard F."/>
            <person name="Murat C."/>
            <person name="Nolan M."/>
            <person name="Ohm R.A."/>
            <person name="Pangilinan J."/>
            <person name="Pereira M.F."/>
            <person name="Perotto S."/>
            <person name="Peter M."/>
            <person name="Pfister S."/>
            <person name="Riley R."/>
            <person name="Sitrit Y."/>
            <person name="Stielow J.B."/>
            <person name="Szollosi G."/>
            <person name="Zifcakova L."/>
            <person name="Stursova M."/>
            <person name="Spatafora J.W."/>
            <person name="Tedersoo L."/>
            <person name="Vaario L.M."/>
            <person name="Yamada A."/>
            <person name="Yan M."/>
            <person name="Wang P."/>
            <person name="Xu J."/>
            <person name="Bruns T."/>
            <person name="Baldrian P."/>
            <person name="Vilgalys R."/>
            <person name="Dunand C."/>
            <person name="Henrissat B."/>
            <person name="Grigoriev I.V."/>
            <person name="Hibbett D."/>
            <person name="Nagy L.G."/>
            <person name="Martin F.M."/>
        </authorList>
    </citation>
    <scope>NUCLEOTIDE SEQUENCE</scope>
    <source>
        <strain evidence="1">UP504</strain>
    </source>
</reference>
<gene>
    <name evidence="1" type="ORF">BS47DRAFT_1367136</name>
</gene>